<name>A0AAW2C1D9_9ROSI</name>
<gene>
    <name evidence="1" type="ORF">SO802_026417</name>
</gene>
<dbReference type="Proteomes" id="UP001459277">
    <property type="component" value="Unassembled WGS sequence"/>
</dbReference>
<dbReference type="EMBL" id="JAZDWU010000009">
    <property type="protein sequence ID" value="KAK9991432.1"/>
    <property type="molecule type" value="Genomic_DNA"/>
</dbReference>
<evidence type="ECO:0000313" key="2">
    <source>
        <dbReference type="Proteomes" id="UP001459277"/>
    </source>
</evidence>
<accession>A0AAW2C1D9</accession>
<proteinExistence type="predicted"/>
<evidence type="ECO:0000313" key="1">
    <source>
        <dbReference type="EMBL" id="KAK9991432.1"/>
    </source>
</evidence>
<protein>
    <submittedName>
        <fullName evidence="1">Uncharacterized protein</fullName>
    </submittedName>
</protein>
<reference evidence="1 2" key="1">
    <citation type="submission" date="2024-01" db="EMBL/GenBank/DDBJ databases">
        <title>A telomere-to-telomere, gap-free genome of sweet tea (Lithocarpus litseifolius).</title>
        <authorList>
            <person name="Zhou J."/>
        </authorList>
    </citation>
    <scope>NUCLEOTIDE SEQUENCE [LARGE SCALE GENOMIC DNA]</scope>
    <source>
        <strain evidence="1">Zhou-2022a</strain>
        <tissue evidence="1">Leaf</tissue>
    </source>
</reference>
<comment type="caution">
    <text evidence="1">The sequence shown here is derived from an EMBL/GenBank/DDBJ whole genome shotgun (WGS) entry which is preliminary data.</text>
</comment>
<organism evidence="1 2">
    <name type="scientific">Lithocarpus litseifolius</name>
    <dbReference type="NCBI Taxonomy" id="425828"/>
    <lineage>
        <taxon>Eukaryota</taxon>
        <taxon>Viridiplantae</taxon>
        <taxon>Streptophyta</taxon>
        <taxon>Embryophyta</taxon>
        <taxon>Tracheophyta</taxon>
        <taxon>Spermatophyta</taxon>
        <taxon>Magnoliopsida</taxon>
        <taxon>eudicotyledons</taxon>
        <taxon>Gunneridae</taxon>
        <taxon>Pentapetalae</taxon>
        <taxon>rosids</taxon>
        <taxon>fabids</taxon>
        <taxon>Fagales</taxon>
        <taxon>Fagaceae</taxon>
        <taxon>Lithocarpus</taxon>
    </lineage>
</organism>
<keyword evidence="2" id="KW-1185">Reference proteome</keyword>
<sequence>MEVSIQESMIQELAIQAPVIQESKIQVPTILTVLESNEVLRIQEHSKVQRTNETLKIEEPLKAQEFKQSLKIYEEETFMCTGLLVKEKCMNMIIKISLRTYKGKGKEQKFIA</sequence>
<dbReference type="AlphaFoldDB" id="A0AAW2C1D9"/>